<accession>A0A7R7EN42</accession>
<organism evidence="1 2">
    <name type="scientific">Anaeromicropila herbilytica</name>
    <dbReference type="NCBI Taxonomy" id="2785025"/>
    <lineage>
        <taxon>Bacteria</taxon>
        <taxon>Bacillati</taxon>
        <taxon>Bacillota</taxon>
        <taxon>Clostridia</taxon>
        <taxon>Lachnospirales</taxon>
        <taxon>Lachnospiraceae</taxon>
        <taxon>Anaeromicropila</taxon>
    </lineage>
</organism>
<evidence type="ECO:0000313" key="1">
    <source>
        <dbReference type="EMBL" id="BCN32005.1"/>
    </source>
</evidence>
<protein>
    <submittedName>
        <fullName evidence="1">Uncharacterized protein</fullName>
    </submittedName>
</protein>
<dbReference type="Proteomes" id="UP000595897">
    <property type="component" value="Chromosome"/>
</dbReference>
<dbReference type="RefSeq" id="WP_271713089.1">
    <property type="nucleotide sequence ID" value="NZ_AP024169.1"/>
</dbReference>
<keyword evidence="2" id="KW-1185">Reference proteome</keyword>
<dbReference type="KEGG" id="ahb:bsdtb5_33000"/>
<proteinExistence type="predicted"/>
<evidence type="ECO:0000313" key="2">
    <source>
        <dbReference type="Proteomes" id="UP000595897"/>
    </source>
</evidence>
<gene>
    <name evidence="1" type="ORF">bsdtb5_33000</name>
</gene>
<dbReference type="AlphaFoldDB" id="A0A7R7EN42"/>
<reference evidence="1 2" key="1">
    <citation type="submission" date="2020-11" db="EMBL/GenBank/DDBJ databases">
        <title>Draft genome sequencing of a Lachnospiraceae strain isolated from anoxic soil subjected to BSD treatment.</title>
        <authorList>
            <person name="Uek A."/>
            <person name="Tonouchi A."/>
        </authorList>
    </citation>
    <scope>NUCLEOTIDE SEQUENCE [LARGE SCALE GENOMIC DNA]</scope>
    <source>
        <strain evidence="1 2">TB5</strain>
    </source>
</reference>
<dbReference type="EMBL" id="AP024169">
    <property type="protein sequence ID" value="BCN32005.1"/>
    <property type="molecule type" value="Genomic_DNA"/>
</dbReference>
<name>A0A7R7EN42_9FIRM</name>
<sequence>MEETNNLLTVPLMMYNRSLHVNLEMYDKMPYVRDESLCNKSTVRLISGNIIKFYRCRLLEPYYLDSDHIQ</sequence>